<keyword evidence="3" id="KW-1185">Reference proteome</keyword>
<accession>A0A256A287</accession>
<evidence type="ECO:0000256" key="1">
    <source>
        <dbReference type="SAM" id="Phobius"/>
    </source>
</evidence>
<gene>
    <name evidence="2" type="ORF">CHX27_03385</name>
</gene>
<organism evidence="2 3">
    <name type="scientific">Flavobacterium aurantiibacter</name>
    <dbReference type="NCBI Taxonomy" id="2023067"/>
    <lineage>
        <taxon>Bacteria</taxon>
        <taxon>Pseudomonadati</taxon>
        <taxon>Bacteroidota</taxon>
        <taxon>Flavobacteriia</taxon>
        <taxon>Flavobacteriales</taxon>
        <taxon>Flavobacteriaceae</taxon>
        <taxon>Flavobacterium</taxon>
    </lineage>
</organism>
<feature type="transmembrane region" description="Helical" evidence="1">
    <location>
        <begin position="34"/>
        <end position="53"/>
    </location>
</feature>
<dbReference type="RefSeq" id="WP_094485362.1">
    <property type="nucleotide sequence ID" value="NZ_NOXX01000148.1"/>
</dbReference>
<proteinExistence type="predicted"/>
<evidence type="ECO:0000313" key="2">
    <source>
        <dbReference type="EMBL" id="OYQ47204.1"/>
    </source>
</evidence>
<evidence type="ECO:0000313" key="3">
    <source>
        <dbReference type="Proteomes" id="UP000216035"/>
    </source>
</evidence>
<dbReference type="AlphaFoldDB" id="A0A256A287"/>
<keyword evidence="1" id="KW-0812">Transmembrane</keyword>
<comment type="caution">
    <text evidence="2">The sequence shown here is derived from an EMBL/GenBank/DDBJ whole genome shotgun (WGS) entry which is preliminary data.</text>
</comment>
<dbReference type="EMBL" id="NOXX01000148">
    <property type="protein sequence ID" value="OYQ47204.1"/>
    <property type="molecule type" value="Genomic_DNA"/>
</dbReference>
<reference evidence="2 3" key="1">
    <citation type="submission" date="2017-07" db="EMBL/GenBank/DDBJ databases">
        <title>Flavobacterium cyanobacteriorum sp. nov., isolated from cyanobacterial aggregates in a eutrophic lake.</title>
        <authorList>
            <person name="Cai H."/>
        </authorList>
    </citation>
    <scope>NUCLEOTIDE SEQUENCE [LARGE SCALE GENOMIC DNA]</scope>
    <source>
        <strain evidence="2 3">TH167</strain>
    </source>
</reference>
<name>A0A256A287_9FLAO</name>
<dbReference type="OrthoDB" id="1151040at2"/>
<keyword evidence="1" id="KW-0472">Membrane</keyword>
<keyword evidence="1" id="KW-1133">Transmembrane helix</keyword>
<protein>
    <submittedName>
        <fullName evidence="2">Uncharacterized protein</fullName>
    </submittedName>
</protein>
<sequence length="69" mass="8382">MKFLKFTQYVYLAAAAFMAYRTVELWNSGTDERYLYLIFAVGALAMFFFRRLYFKKFEERAKNNQQKQP</sequence>
<dbReference type="Proteomes" id="UP000216035">
    <property type="component" value="Unassembled WGS sequence"/>
</dbReference>